<dbReference type="Pfam" id="PF02469">
    <property type="entry name" value="Fasciclin"/>
    <property type="match status" value="1"/>
</dbReference>
<dbReference type="PANTHER" id="PTHR10900">
    <property type="entry name" value="PERIOSTIN-RELATED"/>
    <property type="match status" value="1"/>
</dbReference>
<dbReference type="PROSITE" id="PS50213">
    <property type="entry name" value="FAS1"/>
    <property type="match status" value="1"/>
</dbReference>
<dbReference type="Gene3D" id="2.30.180.10">
    <property type="entry name" value="FAS1 domain"/>
    <property type="match status" value="1"/>
</dbReference>
<sequence>QPLTLPRDILSTLITDLDLSSFLAALSITHVLDDIQSRPGITLLVPTNEAFESLGLLRRYLFHPLGHRDLALALKQHTLLTLLYRQDLLGKFRVPTLAGPWVTIQGSPQKIKLGQGLVNPTNQLVTNGVVHRTNTLHIPHINPLELMKAINATRMISLLELTNIVLDPDWLVLVPTNRAFENLEETDPDRLRLLVELHILPLTKSPVGKQRTLSPYRVLFEQDQEIHKVKILGQDSHAHILDSGGGLIEIDTVLLPDEPLKEIKEKSHWFIWLLIWLSLIEL</sequence>
<dbReference type="SUPFAM" id="SSF82153">
    <property type="entry name" value="FAS1 domain"/>
    <property type="match status" value="2"/>
</dbReference>
<dbReference type="AlphaFoldDB" id="A0A367ILC5"/>
<evidence type="ECO:0000313" key="2">
    <source>
        <dbReference type="EMBL" id="RCH78321.1"/>
    </source>
</evidence>
<dbReference type="EMBL" id="PJQM01007334">
    <property type="protein sequence ID" value="RCH78321.1"/>
    <property type="molecule type" value="Genomic_DNA"/>
</dbReference>
<accession>A0A367ILC5</accession>
<organism evidence="2 3">
    <name type="scientific">Rhizopus stolonifer</name>
    <name type="common">Rhizopus nigricans</name>
    <dbReference type="NCBI Taxonomy" id="4846"/>
    <lineage>
        <taxon>Eukaryota</taxon>
        <taxon>Fungi</taxon>
        <taxon>Fungi incertae sedis</taxon>
        <taxon>Mucoromycota</taxon>
        <taxon>Mucoromycotina</taxon>
        <taxon>Mucoromycetes</taxon>
        <taxon>Mucorales</taxon>
        <taxon>Mucorineae</taxon>
        <taxon>Rhizopodaceae</taxon>
        <taxon>Rhizopus</taxon>
    </lineage>
</organism>
<reference evidence="2 3" key="1">
    <citation type="journal article" date="2018" name="G3 (Bethesda)">
        <title>Phylogenetic and Phylogenomic Definition of Rhizopus Species.</title>
        <authorList>
            <person name="Gryganskyi A.P."/>
            <person name="Golan J."/>
            <person name="Dolatabadi S."/>
            <person name="Mondo S."/>
            <person name="Robb S."/>
            <person name="Idnurm A."/>
            <person name="Muszewska A."/>
            <person name="Steczkiewicz K."/>
            <person name="Masonjones S."/>
            <person name="Liao H.L."/>
            <person name="Gajdeczka M.T."/>
            <person name="Anike F."/>
            <person name="Vuek A."/>
            <person name="Anishchenko I.M."/>
            <person name="Voigt K."/>
            <person name="de Hoog G.S."/>
            <person name="Smith M.E."/>
            <person name="Heitman J."/>
            <person name="Vilgalys R."/>
            <person name="Stajich J.E."/>
        </authorList>
    </citation>
    <scope>NUCLEOTIDE SEQUENCE [LARGE SCALE GENOMIC DNA]</scope>
    <source>
        <strain evidence="2 3">LSU 92-RS-03</strain>
    </source>
</reference>
<protein>
    <recommendedName>
        <fullName evidence="1">FAS1 domain-containing protein</fullName>
    </recommendedName>
</protein>
<name>A0A367ILC5_RHIST</name>
<comment type="caution">
    <text evidence="2">The sequence shown here is derived from an EMBL/GenBank/DDBJ whole genome shotgun (WGS) entry which is preliminary data.</text>
</comment>
<dbReference type="GO" id="GO:0005615">
    <property type="term" value="C:extracellular space"/>
    <property type="evidence" value="ECO:0007669"/>
    <property type="project" value="TreeGrafter"/>
</dbReference>
<evidence type="ECO:0000313" key="3">
    <source>
        <dbReference type="Proteomes" id="UP000253551"/>
    </source>
</evidence>
<feature type="domain" description="FAS1" evidence="1">
    <location>
        <begin position="6"/>
        <end position="137"/>
    </location>
</feature>
<proteinExistence type="predicted"/>
<dbReference type="InterPro" id="IPR000782">
    <property type="entry name" value="FAS1_domain"/>
</dbReference>
<dbReference type="OrthoDB" id="14252at2759"/>
<keyword evidence="3" id="KW-1185">Reference proteome</keyword>
<dbReference type="PANTHER" id="PTHR10900:SF77">
    <property type="entry name" value="FI19380P1"/>
    <property type="match status" value="1"/>
</dbReference>
<dbReference type="STRING" id="4846.A0A367ILC5"/>
<dbReference type="InterPro" id="IPR050904">
    <property type="entry name" value="Adhesion/Biosynth-related"/>
</dbReference>
<evidence type="ECO:0000259" key="1">
    <source>
        <dbReference type="PROSITE" id="PS50213"/>
    </source>
</evidence>
<dbReference type="SMART" id="SM00554">
    <property type="entry name" value="FAS1"/>
    <property type="match status" value="2"/>
</dbReference>
<dbReference type="InterPro" id="IPR036378">
    <property type="entry name" value="FAS1_dom_sf"/>
</dbReference>
<feature type="non-terminal residue" evidence="2">
    <location>
        <position position="1"/>
    </location>
</feature>
<dbReference type="Proteomes" id="UP000253551">
    <property type="component" value="Unassembled WGS sequence"/>
</dbReference>
<gene>
    <name evidence="2" type="ORF">CU098_003640</name>
</gene>